<keyword evidence="2" id="KW-1185">Reference proteome</keyword>
<dbReference type="AlphaFoldDB" id="A0A1Y6C003"/>
<dbReference type="EMBL" id="FWZT01000009">
    <property type="protein sequence ID" value="SMF29475.1"/>
    <property type="molecule type" value="Genomic_DNA"/>
</dbReference>
<evidence type="ECO:0000313" key="2">
    <source>
        <dbReference type="Proteomes" id="UP000192907"/>
    </source>
</evidence>
<dbReference type="Proteomes" id="UP000192907">
    <property type="component" value="Unassembled WGS sequence"/>
</dbReference>
<reference evidence="2" key="1">
    <citation type="submission" date="2017-04" db="EMBL/GenBank/DDBJ databases">
        <authorList>
            <person name="Varghese N."/>
            <person name="Submissions S."/>
        </authorList>
    </citation>
    <scope>NUCLEOTIDE SEQUENCE [LARGE SCALE GENOMIC DNA]</scope>
    <source>
        <strain evidence="2">RKEM611</strain>
    </source>
</reference>
<dbReference type="STRING" id="1513793.SAMN06296036_109109"/>
<evidence type="ECO:0000313" key="1">
    <source>
        <dbReference type="EMBL" id="SMF29475.1"/>
    </source>
</evidence>
<sequence>MSQASKQESKIIDLFNPESASEPTLREEDIKNFAKSLLIFRGNSDNCSSTTRLCQVASLDDFKTSHTLRVKDKKPPKSGLLIKLSSSD</sequence>
<accession>A0A1Y6C003</accession>
<proteinExistence type="predicted"/>
<organism evidence="1 2">
    <name type="scientific">Pseudobacteriovorax antillogorgiicola</name>
    <dbReference type="NCBI Taxonomy" id="1513793"/>
    <lineage>
        <taxon>Bacteria</taxon>
        <taxon>Pseudomonadati</taxon>
        <taxon>Bdellovibrionota</taxon>
        <taxon>Oligoflexia</taxon>
        <taxon>Oligoflexales</taxon>
        <taxon>Pseudobacteriovoracaceae</taxon>
        <taxon>Pseudobacteriovorax</taxon>
    </lineage>
</organism>
<gene>
    <name evidence="1" type="ORF">SAMN06296036_109109</name>
</gene>
<protein>
    <submittedName>
        <fullName evidence="1">Uncharacterized protein</fullName>
    </submittedName>
</protein>
<name>A0A1Y6C003_9BACT</name>